<dbReference type="PANTHER" id="PTHR42852">
    <property type="entry name" value="THIOL:DISULFIDE INTERCHANGE PROTEIN DSBE"/>
    <property type="match status" value="1"/>
</dbReference>
<evidence type="ECO:0000256" key="1">
    <source>
        <dbReference type="ARBA" id="ARBA00004196"/>
    </source>
</evidence>
<dbReference type="Pfam" id="PF08534">
    <property type="entry name" value="Redoxin"/>
    <property type="match status" value="1"/>
</dbReference>
<dbReference type="InterPro" id="IPR036249">
    <property type="entry name" value="Thioredoxin-like_sf"/>
</dbReference>
<keyword evidence="8" id="KW-1185">Reference proteome</keyword>
<dbReference type="PANTHER" id="PTHR42852:SF6">
    <property type="entry name" value="THIOL:DISULFIDE INTERCHANGE PROTEIN DSBE"/>
    <property type="match status" value="1"/>
</dbReference>
<evidence type="ECO:0000313" key="7">
    <source>
        <dbReference type="EMBL" id="USJ31206.1"/>
    </source>
</evidence>
<sequence length="226" mass="25213">MALSFVCRKFPYCFSEASPNTVKLKSKILIGDNIMNRKWVSASNIITAVMVVFLAAMVISPEIKAWTIQALMKVGLFQPKINKQSSQVSAPLPNVSFRDGNGKVVDLISLKGKVVFINFWATWCPPCIAEMPSINALYSKFKDNENVAFLMVDVDGNYQKSDNFMKKNHFTLQVLSPASEIPPVFMQGAVPTTVILNKEGKMVYQQEGAADYNSTEMVDFIIELTH</sequence>
<dbReference type="RefSeq" id="WP_235159601.1">
    <property type="nucleotide sequence ID" value="NZ_CP098805.1"/>
</dbReference>
<keyword evidence="5" id="KW-0472">Membrane</keyword>
<organism evidence="7 8">
    <name type="scientific">Dyadobacter chenhuakuii</name>
    <dbReference type="NCBI Taxonomy" id="2909339"/>
    <lineage>
        <taxon>Bacteria</taxon>
        <taxon>Pseudomonadati</taxon>
        <taxon>Bacteroidota</taxon>
        <taxon>Cytophagia</taxon>
        <taxon>Cytophagales</taxon>
        <taxon>Spirosomataceae</taxon>
        <taxon>Dyadobacter</taxon>
    </lineage>
</organism>
<evidence type="ECO:0000256" key="4">
    <source>
        <dbReference type="ARBA" id="ARBA00023284"/>
    </source>
</evidence>
<evidence type="ECO:0000256" key="3">
    <source>
        <dbReference type="ARBA" id="ARBA00023157"/>
    </source>
</evidence>
<dbReference type="InterPro" id="IPR013740">
    <property type="entry name" value="Redoxin"/>
</dbReference>
<reference evidence="7" key="1">
    <citation type="submission" date="2022-06" db="EMBL/GenBank/DDBJ databases">
        <title>Novel species in genus Dyadobacter.</title>
        <authorList>
            <person name="Ma C."/>
        </authorList>
    </citation>
    <scope>NUCLEOTIDE SEQUENCE</scope>
    <source>
        <strain evidence="7">CY22</strain>
    </source>
</reference>
<keyword evidence="5" id="KW-1133">Transmembrane helix</keyword>
<gene>
    <name evidence="7" type="ORF">NFI80_00390</name>
</gene>
<evidence type="ECO:0000313" key="8">
    <source>
        <dbReference type="Proteomes" id="UP001055420"/>
    </source>
</evidence>
<proteinExistence type="predicted"/>
<accession>A0ABY4XL99</accession>
<evidence type="ECO:0000259" key="6">
    <source>
        <dbReference type="PROSITE" id="PS51352"/>
    </source>
</evidence>
<dbReference type="Proteomes" id="UP001055420">
    <property type="component" value="Chromosome"/>
</dbReference>
<keyword evidence="2" id="KW-0201">Cytochrome c-type biogenesis</keyword>
<dbReference type="InterPro" id="IPR050553">
    <property type="entry name" value="Thioredoxin_ResA/DsbE_sf"/>
</dbReference>
<dbReference type="InterPro" id="IPR013766">
    <property type="entry name" value="Thioredoxin_domain"/>
</dbReference>
<feature type="domain" description="Thioredoxin" evidence="6">
    <location>
        <begin position="86"/>
        <end position="226"/>
    </location>
</feature>
<dbReference type="Gene3D" id="3.40.30.10">
    <property type="entry name" value="Glutaredoxin"/>
    <property type="match status" value="1"/>
</dbReference>
<comment type="subcellular location">
    <subcellularLocation>
        <location evidence="1">Cell envelope</location>
    </subcellularLocation>
</comment>
<evidence type="ECO:0000256" key="5">
    <source>
        <dbReference type="SAM" id="Phobius"/>
    </source>
</evidence>
<keyword evidence="5" id="KW-0812">Transmembrane</keyword>
<feature type="transmembrane region" description="Helical" evidence="5">
    <location>
        <begin position="39"/>
        <end position="59"/>
    </location>
</feature>
<keyword evidence="3" id="KW-1015">Disulfide bond</keyword>
<dbReference type="CDD" id="cd02966">
    <property type="entry name" value="TlpA_like_family"/>
    <property type="match status" value="1"/>
</dbReference>
<keyword evidence="4" id="KW-0676">Redox-active center</keyword>
<evidence type="ECO:0000256" key="2">
    <source>
        <dbReference type="ARBA" id="ARBA00022748"/>
    </source>
</evidence>
<dbReference type="PROSITE" id="PS51352">
    <property type="entry name" value="THIOREDOXIN_2"/>
    <property type="match status" value="1"/>
</dbReference>
<name>A0ABY4XL99_9BACT</name>
<dbReference type="SUPFAM" id="SSF52833">
    <property type="entry name" value="Thioredoxin-like"/>
    <property type="match status" value="1"/>
</dbReference>
<protein>
    <submittedName>
        <fullName evidence="7">TlpA family protein disulfide reductase</fullName>
    </submittedName>
</protein>
<dbReference type="EMBL" id="CP098805">
    <property type="protein sequence ID" value="USJ31206.1"/>
    <property type="molecule type" value="Genomic_DNA"/>
</dbReference>